<keyword evidence="4" id="KW-1185">Reference proteome</keyword>
<gene>
    <name evidence="3" type="ORF">C7Y71_007430</name>
</gene>
<keyword evidence="1" id="KW-1133">Transmembrane helix</keyword>
<name>A0A5P8E7B9_9BACT</name>
<dbReference type="EMBL" id="CP033459">
    <property type="protein sequence ID" value="QFQ12863.1"/>
    <property type="molecule type" value="Genomic_DNA"/>
</dbReference>
<evidence type="ECO:0000313" key="3">
    <source>
        <dbReference type="EMBL" id="QFQ12863.1"/>
    </source>
</evidence>
<feature type="transmembrane region" description="Helical" evidence="1">
    <location>
        <begin position="18"/>
        <end position="36"/>
    </location>
</feature>
<dbReference type="RefSeq" id="WP_111898247.1">
    <property type="nucleotide sequence ID" value="NZ_CP033459.1"/>
</dbReference>
<keyword evidence="1" id="KW-0472">Membrane</keyword>
<dbReference type="Pfam" id="PF12870">
    <property type="entry name" value="DUF4878"/>
    <property type="match status" value="1"/>
</dbReference>
<accession>A0A5P8E7B9</accession>
<dbReference type="Proteomes" id="UP000249375">
    <property type="component" value="Chromosome"/>
</dbReference>
<sequence>MPTFSLKNIKLTNKQKNILITAVCVMLTVLILLLIFRKDEFKIQAGSPAETMSEFYNYIQKGDIDKAATLIDRSKIYHGRDVKLSEEEENRQATDLLYTYINGVHINSYKITGENIVGDTAIVVIKTDGIGPIHGDKYTLIRKDSVWKVVL</sequence>
<dbReference type="InterPro" id="IPR024267">
    <property type="entry name" value="DUF4878"/>
</dbReference>
<evidence type="ECO:0000259" key="2">
    <source>
        <dbReference type="Pfam" id="PF12870"/>
    </source>
</evidence>
<dbReference type="Gene3D" id="3.10.450.50">
    <property type="match status" value="1"/>
</dbReference>
<evidence type="ECO:0000256" key="1">
    <source>
        <dbReference type="SAM" id="Phobius"/>
    </source>
</evidence>
<dbReference type="AlphaFoldDB" id="A0A5P8E7B9"/>
<evidence type="ECO:0000313" key="4">
    <source>
        <dbReference type="Proteomes" id="UP000249375"/>
    </source>
</evidence>
<dbReference type="KEGG" id="alq:C7Y71_007430"/>
<feature type="domain" description="DUF4878" evidence="2">
    <location>
        <begin position="47"/>
        <end position="149"/>
    </location>
</feature>
<proteinExistence type="predicted"/>
<protein>
    <submittedName>
        <fullName evidence="3">DUF4878 domain-containing protein</fullName>
    </submittedName>
</protein>
<organism evidence="3 4">
    <name type="scientific">Pseudoprevotella muciniphila</name>
    <dbReference type="NCBI Taxonomy" id="2133944"/>
    <lineage>
        <taxon>Bacteria</taxon>
        <taxon>Pseudomonadati</taxon>
        <taxon>Bacteroidota</taxon>
        <taxon>Bacteroidia</taxon>
        <taxon>Bacteroidales</taxon>
        <taxon>Prevotellaceae</taxon>
        <taxon>Pseudoprevotella</taxon>
    </lineage>
</organism>
<reference evidence="3 4" key="1">
    <citation type="submission" date="2018-11" db="EMBL/GenBank/DDBJ databases">
        <authorList>
            <person name="Na S.W."/>
            <person name="Baik M."/>
        </authorList>
    </citation>
    <scope>NUCLEOTIDE SEQUENCE [LARGE SCALE GENOMIC DNA]</scope>
    <source>
        <strain evidence="3 4">E39</strain>
    </source>
</reference>
<keyword evidence="1" id="KW-0812">Transmembrane</keyword>